<dbReference type="HOGENOM" id="CLU_036375_1_0_10"/>
<sequence length="389" mass="44752">MGIAYMCLIITSCTFNNKQEKKTAEELSFFSVNNSDVKSETELPLSQLLESLEIIPLENKDEAFSKIGVIYISDNYIGCQPYDQSPYKLFDRKGKFIGDIGAIGQGPGEYRNVYFSQINEKKERIYIVSHNAKKILTYDLKGIFLENECIPLVAMLPKGNCYVDNEHKTVTVINLPFQGKQKMVCWTQDFSGKLLQYVSAAQYAVIPDYSNEVYSFRNTSSYDFQLGVFYQEKPDTLYHYNVKNNSVNPVFTLNAPIKAGTLGYRYMELPDDYLVARLNLRMGANPDNDVESTKLILTNKKTKKSQYVRIINDYLGGWEFDPFFLSFRIRDGYFTYAMEPIELKELLEESLKKDDLQPEVRKRITELNAKLDINDNNVILAGKLKKIKT</sequence>
<accession>G8UHJ5</accession>
<name>G8UHJ5_TANFA</name>
<dbReference type="PATRIC" id="fig|203275.8.peg.65"/>
<evidence type="ECO:0000313" key="2">
    <source>
        <dbReference type="Proteomes" id="UP000005436"/>
    </source>
</evidence>
<dbReference type="eggNOG" id="ENOG5030TXN">
    <property type="taxonomic scope" value="Bacteria"/>
</dbReference>
<dbReference type="Pfam" id="PF17170">
    <property type="entry name" value="DUF5128"/>
    <property type="match status" value="1"/>
</dbReference>
<reference evidence="2" key="1">
    <citation type="submission" date="2011-12" db="EMBL/GenBank/DDBJ databases">
        <title>Complete sequence of Tannerella forsythia ATCC 43037.</title>
        <authorList>
            <person name="Dewhirst F."/>
            <person name="Tanner A."/>
            <person name="Izard J."/>
            <person name="Brinkac L."/>
            <person name="Durkin A.S."/>
            <person name="Hostetler J."/>
            <person name="Shetty J."/>
            <person name="Torralba M."/>
            <person name="Gill S."/>
            <person name="Nelson K."/>
        </authorList>
    </citation>
    <scope>NUCLEOTIDE SEQUENCE [LARGE SCALE GENOMIC DNA]</scope>
    <source>
        <strain evidence="2">ATCC 43037 / JCM 10827 / CCUG 33226 / KCTC 5666 / FDC 338</strain>
    </source>
</reference>
<dbReference type="STRING" id="203275.BFO_0073"/>
<dbReference type="EMBL" id="CP003191">
    <property type="protein sequence ID" value="AEW22353.1"/>
    <property type="molecule type" value="Genomic_DNA"/>
</dbReference>
<gene>
    <name evidence="1" type="ordered locus">BFO_0073</name>
</gene>
<dbReference type="KEGG" id="tfo:BFO_0073"/>
<evidence type="ECO:0000313" key="1">
    <source>
        <dbReference type="EMBL" id="AEW22353.1"/>
    </source>
</evidence>
<keyword evidence="2" id="KW-1185">Reference proteome</keyword>
<organism evidence="1 2">
    <name type="scientific">Tannerella forsythia (strain ATCC 43037 / JCM 10827 / CCUG 21028 A / KCTC 5666 / FDC 338)</name>
    <name type="common">Bacteroides forsythus</name>
    <dbReference type="NCBI Taxonomy" id="203275"/>
    <lineage>
        <taxon>Bacteria</taxon>
        <taxon>Pseudomonadati</taxon>
        <taxon>Bacteroidota</taxon>
        <taxon>Bacteroidia</taxon>
        <taxon>Bacteroidales</taxon>
        <taxon>Tannerellaceae</taxon>
        <taxon>Tannerella</taxon>
    </lineage>
</organism>
<dbReference type="Proteomes" id="UP000005436">
    <property type="component" value="Chromosome"/>
</dbReference>
<evidence type="ECO:0008006" key="3">
    <source>
        <dbReference type="Google" id="ProtNLM"/>
    </source>
</evidence>
<protein>
    <recommendedName>
        <fullName evidence="3">6-bladed beta-propeller</fullName>
    </recommendedName>
</protein>
<proteinExistence type="predicted"/>
<dbReference type="AlphaFoldDB" id="G8UHJ5"/>